<dbReference type="SUPFAM" id="SSF51338">
    <property type="entry name" value="Composite domain of metallo-dependent hydrolases"/>
    <property type="match status" value="1"/>
</dbReference>
<dbReference type="PANTHER" id="PTHR43135">
    <property type="entry name" value="ALPHA-D-RIBOSE 1-METHYLPHOSPHONATE 5-TRIPHOSPHATE DIPHOSPHATASE"/>
    <property type="match status" value="1"/>
</dbReference>
<dbReference type="Gene3D" id="2.30.40.10">
    <property type="entry name" value="Urease, subunit C, domain 1"/>
    <property type="match status" value="1"/>
</dbReference>
<dbReference type="GO" id="GO:0016810">
    <property type="term" value="F:hydrolase activity, acting on carbon-nitrogen (but not peptide) bonds"/>
    <property type="evidence" value="ECO:0007669"/>
    <property type="project" value="InterPro"/>
</dbReference>
<accession>A0A2Z5FXH5</accession>
<gene>
    <name evidence="2" type="ORF">ACPOL_2264</name>
</gene>
<dbReference type="InterPro" id="IPR051781">
    <property type="entry name" value="Metallo-dep_Hydrolase"/>
</dbReference>
<protein>
    <submittedName>
        <fullName evidence="2">Metallo-dependent hydrolase</fullName>
    </submittedName>
</protein>
<dbReference type="Proteomes" id="UP000253606">
    <property type="component" value="Chromosome"/>
</dbReference>
<evidence type="ECO:0000259" key="1">
    <source>
        <dbReference type="Pfam" id="PF01979"/>
    </source>
</evidence>
<keyword evidence="2" id="KW-0378">Hydrolase</keyword>
<sequence length="459" mass="49395">MAFHDNFVPGYFGAKLAGMGIAFSALVAFGQAVAPTDLGTPAPIVAITGGKLLTISHGVIENGTVVLSGGKIAAVGAASTVSIPSGAQIVDAKGMTVYPGLIDSETNLGLSEIEADEASNDLVETSEEIFPNMHVSDAFHAETERIPVDRINGITNAIVAPASDDTLPGQDIFIQLAGRDRDQMILAKDVALAMNFSGEQRRRGKDRKFPSTRMGLATQLRQTFIDAQAYAASKSEYQAKLEKWQKGEKKDYAPTPPKMDLKSEALLPYLRGERPVVLGAYESYEIEVAMQIAQEFHLKVVLNHVTHGQEILDKIAAYKVPVIVGPIYDFPSANERYDSVYTLPAELYKRGVKIAFSSAGSANSGSPGGFERNLPYAAGYAVAYGLPYDEALKAITLNPAEIWGVADKLGSLDVGKTANIVIANGDPLDVRTDVKQIYIEGHAIPMQSRQTKLRDEYSK</sequence>
<proteinExistence type="predicted"/>
<dbReference type="AlphaFoldDB" id="A0A2Z5FXH5"/>
<dbReference type="InterPro" id="IPR032466">
    <property type="entry name" value="Metal_Hydrolase"/>
</dbReference>
<evidence type="ECO:0000313" key="3">
    <source>
        <dbReference type="Proteomes" id="UP000253606"/>
    </source>
</evidence>
<keyword evidence="3" id="KW-1185">Reference proteome</keyword>
<dbReference type="PANTHER" id="PTHR43135:SF3">
    <property type="entry name" value="ALPHA-D-RIBOSE 1-METHYLPHOSPHONATE 5-TRIPHOSPHATE DIPHOSPHATASE"/>
    <property type="match status" value="1"/>
</dbReference>
<dbReference type="Pfam" id="PF01979">
    <property type="entry name" value="Amidohydro_1"/>
    <property type="match status" value="1"/>
</dbReference>
<name>A0A2Z5FXH5_9BACT</name>
<organism evidence="2 3">
    <name type="scientific">Acidisarcina polymorpha</name>
    <dbReference type="NCBI Taxonomy" id="2211140"/>
    <lineage>
        <taxon>Bacteria</taxon>
        <taxon>Pseudomonadati</taxon>
        <taxon>Acidobacteriota</taxon>
        <taxon>Terriglobia</taxon>
        <taxon>Terriglobales</taxon>
        <taxon>Acidobacteriaceae</taxon>
        <taxon>Acidisarcina</taxon>
    </lineage>
</organism>
<dbReference type="InterPro" id="IPR006680">
    <property type="entry name" value="Amidohydro-rel"/>
</dbReference>
<dbReference type="EMBL" id="CP030840">
    <property type="protein sequence ID" value="AXC11588.1"/>
    <property type="molecule type" value="Genomic_DNA"/>
</dbReference>
<dbReference type="KEGG" id="abas:ACPOL_2264"/>
<dbReference type="SUPFAM" id="SSF51556">
    <property type="entry name" value="Metallo-dependent hydrolases"/>
    <property type="match status" value="1"/>
</dbReference>
<reference evidence="2 3" key="1">
    <citation type="journal article" date="2018" name="Front. Microbiol.">
        <title>Hydrolytic Capabilities as a Key to Environmental Success: Chitinolytic and Cellulolytic Acidobacteria From Acidic Sub-arctic Soils and Boreal Peatlands.</title>
        <authorList>
            <person name="Belova S.E."/>
            <person name="Ravin N.V."/>
            <person name="Pankratov T.A."/>
            <person name="Rakitin A.L."/>
            <person name="Ivanova A.A."/>
            <person name="Beletsky A.V."/>
            <person name="Mardanov A.V."/>
            <person name="Sinninghe Damste J.S."/>
            <person name="Dedysh S.N."/>
        </authorList>
    </citation>
    <scope>NUCLEOTIDE SEQUENCE [LARGE SCALE GENOMIC DNA]</scope>
    <source>
        <strain evidence="2 3">SBC82</strain>
    </source>
</reference>
<dbReference type="Gene3D" id="3.20.20.140">
    <property type="entry name" value="Metal-dependent hydrolases"/>
    <property type="match status" value="1"/>
</dbReference>
<evidence type="ECO:0000313" key="2">
    <source>
        <dbReference type="EMBL" id="AXC11588.1"/>
    </source>
</evidence>
<feature type="domain" description="Amidohydrolase-related" evidence="1">
    <location>
        <begin position="315"/>
        <end position="427"/>
    </location>
</feature>
<dbReference type="InterPro" id="IPR011059">
    <property type="entry name" value="Metal-dep_hydrolase_composite"/>
</dbReference>
<dbReference type="RefSeq" id="WP_236657381.1">
    <property type="nucleotide sequence ID" value="NZ_CP030840.1"/>
</dbReference>